<proteinExistence type="predicted"/>
<evidence type="ECO:0000313" key="2">
    <source>
        <dbReference type="Proteomes" id="UP000551878"/>
    </source>
</evidence>
<name>A0A840QTB7_9BACI</name>
<gene>
    <name evidence="1" type="ORF">HNQ41_002746</name>
</gene>
<dbReference type="AlphaFoldDB" id="A0A840QTB7"/>
<dbReference type="Proteomes" id="UP000551878">
    <property type="component" value="Unassembled WGS sequence"/>
</dbReference>
<accession>A0A840QTB7</accession>
<dbReference type="EMBL" id="JACHHB010000013">
    <property type="protein sequence ID" value="MBB5174531.1"/>
    <property type="molecule type" value="Genomic_DNA"/>
</dbReference>
<protein>
    <submittedName>
        <fullName evidence="1">Uncharacterized protein</fullName>
    </submittedName>
</protein>
<reference evidence="1 2" key="1">
    <citation type="submission" date="2020-08" db="EMBL/GenBank/DDBJ databases">
        <title>Genomic Encyclopedia of Type Strains, Phase IV (KMG-IV): sequencing the most valuable type-strain genomes for metagenomic binning, comparative biology and taxonomic classification.</title>
        <authorList>
            <person name="Goeker M."/>
        </authorList>
    </citation>
    <scope>NUCLEOTIDE SEQUENCE [LARGE SCALE GENOMIC DNA]</scope>
    <source>
        <strain evidence="1 2">DSM 24696</strain>
    </source>
</reference>
<comment type="caution">
    <text evidence="1">The sequence shown here is derived from an EMBL/GenBank/DDBJ whole genome shotgun (WGS) entry which is preliminary data.</text>
</comment>
<evidence type="ECO:0000313" key="1">
    <source>
        <dbReference type="EMBL" id="MBB5174531.1"/>
    </source>
</evidence>
<sequence>MKTQLMEMLESRKDKMIEFAVFYMGVFVLKLVELEG</sequence>
<organism evidence="1 2">
    <name type="scientific">Texcoconibacillus texcoconensis</name>
    <dbReference type="NCBI Taxonomy" id="1095777"/>
    <lineage>
        <taxon>Bacteria</taxon>
        <taxon>Bacillati</taxon>
        <taxon>Bacillota</taxon>
        <taxon>Bacilli</taxon>
        <taxon>Bacillales</taxon>
        <taxon>Bacillaceae</taxon>
        <taxon>Texcoconibacillus</taxon>
    </lineage>
</organism>
<keyword evidence="2" id="KW-1185">Reference proteome</keyword>